<evidence type="ECO:0000256" key="1">
    <source>
        <dbReference type="SAM" id="Coils"/>
    </source>
</evidence>
<dbReference type="RefSeq" id="WP_103067191.1">
    <property type="nucleotide sequence ID" value="NZ_AZRL01000016.1"/>
</dbReference>
<dbReference type="AlphaFoldDB" id="A0A2K1P083"/>
<name>A0A2K1P083_9BACT</name>
<protein>
    <submittedName>
        <fullName evidence="3">Uncharacterized protein</fullName>
    </submittedName>
</protein>
<keyword evidence="1" id="KW-0175">Coiled coil</keyword>
<dbReference type="Proteomes" id="UP000236434">
    <property type="component" value="Unassembled WGS sequence"/>
</dbReference>
<organism evidence="3 4">
    <name type="scientific">Petrotoga olearia DSM 13574</name>
    <dbReference type="NCBI Taxonomy" id="1122955"/>
    <lineage>
        <taxon>Bacteria</taxon>
        <taxon>Thermotogati</taxon>
        <taxon>Thermotogota</taxon>
        <taxon>Thermotogae</taxon>
        <taxon>Petrotogales</taxon>
        <taxon>Petrotogaceae</taxon>
        <taxon>Petrotoga</taxon>
    </lineage>
</organism>
<gene>
    <name evidence="3" type="ORF">X929_06505</name>
</gene>
<keyword evidence="2" id="KW-1133">Transmembrane helix</keyword>
<keyword evidence="2" id="KW-0472">Membrane</keyword>
<evidence type="ECO:0000313" key="3">
    <source>
        <dbReference type="EMBL" id="PNR96191.1"/>
    </source>
</evidence>
<feature type="coiled-coil region" evidence="1">
    <location>
        <begin position="6"/>
        <end position="33"/>
    </location>
</feature>
<feature type="transmembrane region" description="Helical" evidence="2">
    <location>
        <begin position="50"/>
        <end position="68"/>
    </location>
</feature>
<comment type="caution">
    <text evidence="3">The sequence shown here is derived from an EMBL/GenBank/DDBJ whole genome shotgun (WGS) entry which is preliminary data.</text>
</comment>
<sequence length="102" mass="12352">MTKNNVEDFENRIKILEEQNKENRETLDDLLFQNSKLKEKLNKIWRNLKIMFWLFFGLVVCLILIFTTTPPVVIGLWIIFATILFTGLIFYFFFKFAFNKFE</sequence>
<evidence type="ECO:0000256" key="2">
    <source>
        <dbReference type="SAM" id="Phobius"/>
    </source>
</evidence>
<dbReference type="OrthoDB" id="48847at2"/>
<reference evidence="3 4" key="1">
    <citation type="submission" date="2013-12" db="EMBL/GenBank/DDBJ databases">
        <title>Comparative genomics of Petrotoga isolates.</title>
        <authorList>
            <person name="Nesbo C.L."/>
            <person name="Charchuk R."/>
            <person name="Chow K."/>
        </authorList>
    </citation>
    <scope>NUCLEOTIDE SEQUENCE [LARGE SCALE GENOMIC DNA]</scope>
    <source>
        <strain evidence="3 4">DSM 13574</strain>
    </source>
</reference>
<keyword evidence="2" id="KW-0812">Transmembrane</keyword>
<feature type="transmembrane region" description="Helical" evidence="2">
    <location>
        <begin position="74"/>
        <end position="94"/>
    </location>
</feature>
<dbReference type="EMBL" id="AZRL01000016">
    <property type="protein sequence ID" value="PNR96191.1"/>
    <property type="molecule type" value="Genomic_DNA"/>
</dbReference>
<evidence type="ECO:0000313" key="4">
    <source>
        <dbReference type="Proteomes" id="UP000236434"/>
    </source>
</evidence>
<accession>A0A2K1P083</accession>
<proteinExistence type="predicted"/>